<feature type="domain" description="HTH gntR-type" evidence="5">
    <location>
        <begin position="11"/>
        <end position="79"/>
    </location>
</feature>
<evidence type="ECO:0000256" key="1">
    <source>
        <dbReference type="ARBA" id="ARBA00023015"/>
    </source>
</evidence>
<accession>A0A1M4DZX2</accession>
<proteinExistence type="predicted"/>
<dbReference type="AlphaFoldDB" id="A0A1M4DZX2"/>
<keyword evidence="2" id="KW-0238">DNA-binding</keyword>
<dbReference type="CDD" id="cd07377">
    <property type="entry name" value="WHTH_GntR"/>
    <property type="match status" value="1"/>
</dbReference>
<dbReference type="InterPro" id="IPR036388">
    <property type="entry name" value="WH-like_DNA-bd_sf"/>
</dbReference>
<dbReference type="SMART" id="SM00345">
    <property type="entry name" value="HTH_GNTR"/>
    <property type="match status" value="1"/>
</dbReference>
<dbReference type="GO" id="GO:0003677">
    <property type="term" value="F:DNA binding"/>
    <property type="evidence" value="ECO:0007669"/>
    <property type="project" value="UniProtKB-KW"/>
</dbReference>
<evidence type="ECO:0000259" key="5">
    <source>
        <dbReference type="PROSITE" id="PS50949"/>
    </source>
</evidence>
<dbReference type="PANTHER" id="PTHR38445:SF12">
    <property type="entry name" value="GNTR-FAMILY TRANSCRIPTIONAL REGULATOR"/>
    <property type="match status" value="1"/>
</dbReference>
<dbReference type="PANTHER" id="PTHR38445">
    <property type="entry name" value="HTH-TYPE TRANSCRIPTIONAL REPRESSOR YTRA"/>
    <property type="match status" value="1"/>
</dbReference>
<dbReference type="Pfam" id="PF00392">
    <property type="entry name" value="GntR"/>
    <property type="match status" value="1"/>
</dbReference>
<feature type="region of interest" description="Disordered" evidence="4">
    <location>
        <begin position="130"/>
        <end position="174"/>
    </location>
</feature>
<dbReference type="PROSITE" id="PS50949">
    <property type="entry name" value="HTH_GNTR"/>
    <property type="match status" value="1"/>
</dbReference>
<evidence type="ECO:0000256" key="3">
    <source>
        <dbReference type="ARBA" id="ARBA00023163"/>
    </source>
</evidence>
<reference evidence="6" key="1">
    <citation type="submission" date="2016-04" db="EMBL/GenBank/DDBJ databases">
        <authorList>
            <person name="Evans L.H."/>
            <person name="Alamgir A."/>
            <person name="Owens N."/>
            <person name="Weber N.D."/>
            <person name="Virtaneva K."/>
            <person name="Barbian K."/>
            <person name="Babar A."/>
            <person name="Rosenke K."/>
        </authorList>
    </citation>
    <scope>NUCLEOTIDE SEQUENCE</scope>
    <source>
        <strain evidence="6">Nono1</strain>
    </source>
</reference>
<evidence type="ECO:0000256" key="2">
    <source>
        <dbReference type="ARBA" id="ARBA00023125"/>
    </source>
</evidence>
<dbReference type="InterPro" id="IPR036390">
    <property type="entry name" value="WH_DNA-bd_sf"/>
</dbReference>
<evidence type="ECO:0000313" key="6">
    <source>
        <dbReference type="EMBL" id="SBO92075.1"/>
    </source>
</evidence>
<sequence length="174" mass="18797">MNLTLDLDSDVPIYQQIRDRVVEAVARGEAREGDPLPSTRRLATDFGINFHTVNKAYDLLKQEGVIRVNRKSGAVIRRDPRSGAPDPGFGEQWRERMRVLLAEASVHGLTHEEVLRQCAELLAGFGQAGVPTQGKAGPGQEHAQGKAGPRQEHAQGRAGAGQGPAPLVPERAVT</sequence>
<keyword evidence="1" id="KW-0805">Transcription regulation</keyword>
<evidence type="ECO:0000256" key="4">
    <source>
        <dbReference type="SAM" id="MobiDB-lite"/>
    </source>
</evidence>
<dbReference type="RefSeq" id="WP_225271365.1">
    <property type="nucleotide sequence ID" value="NZ_CP084058.1"/>
</dbReference>
<dbReference type="SUPFAM" id="SSF46785">
    <property type="entry name" value="Winged helix' DNA-binding domain"/>
    <property type="match status" value="1"/>
</dbReference>
<name>A0A1M4DZX2_9ACTN</name>
<protein>
    <submittedName>
        <fullName evidence="6">Transcriptional regulator, GntR family</fullName>
    </submittedName>
</protein>
<organism evidence="6">
    <name type="scientific">Nonomuraea gerenzanensis</name>
    <dbReference type="NCBI Taxonomy" id="93944"/>
    <lineage>
        <taxon>Bacteria</taxon>
        <taxon>Bacillati</taxon>
        <taxon>Actinomycetota</taxon>
        <taxon>Actinomycetes</taxon>
        <taxon>Streptosporangiales</taxon>
        <taxon>Streptosporangiaceae</taxon>
        <taxon>Nonomuraea</taxon>
    </lineage>
</organism>
<dbReference type="EMBL" id="LT559118">
    <property type="protein sequence ID" value="SBO92075.1"/>
    <property type="molecule type" value="Genomic_DNA"/>
</dbReference>
<gene>
    <name evidence="6" type="ORF">BN4615_P1589</name>
</gene>
<dbReference type="InterPro" id="IPR000524">
    <property type="entry name" value="Tscrpt_reg_HTH_GntR"/>
</dbReference>
<keyword evidence="3" id="KW-0804">Transcription</keyword>
<dbReference type="Gene3D" id="1.10.10.10">
    <property type="entry name" value="Winged helix-like DNA-binding domain superfamily/Winged helix DNA-binding domain"/>
    <property type="match status" value="1"/>
</dbReference>
<dbReference type="GO" id="GO:0003700">
    <property type="term" value="F:DNA-binding transcription factor activity"/>
    <property type="evidence" value="ECO:0007669"/>
    <property type="project" value="InterPro"/>
</dbReference>